<dbReference type="AlphaFoldDB" id="A0A1Y2CEX7"/>
<feature type="compositionally biased region" description="Gly residues" evidence="1">
    <location>
        <begin position="1007"/>
        <end position="1021"/>
    </location>
</feature>
<organism evidence="2 3">
    <name type="scientific">Rhizoclosmatium globosum</name>
    <dbReference type="NCBI Taxonomy" id="329046"/>
    <lineage>
        <taxon>Eukaryota</taxon>
        <taxon>Fungi</taxon>
        <taxon>Fungi incertae sedis</taxon>
        <taxon>Chytridiomycota</taxon>
        <taxon>Chytridiomycota incertae sedis</taxon>
        <taxon>Chytridiomycetes</taxon>
        <taxon>Chytridiales</taxon>
        <taxon>Chytriomycetaceae</taxon>
        <taxon>Rhizoclosmatium</taxon>
    </lineage>
</organism>
<dbReference type="SUPFAM" id="SSF48452">
    <property type="entry name" value="TPR-like"/>
    <property type="match status" value="1"/>
</dbReference>
<reference evidence="2 3" key="1">
    <citation type="submission" date="2016-07" db="EMBL/GenBank/DDBJ databases">
        <title>Pervasive Adenine N6-methylation of Active Genes in Fungi.</title>
        <authorList>
            <consortium name="DOE Joint Genome Institute"/>
            <person name="Mondo S.J."/>
            <person name="Dannebaum R.O."/>
            <person name="Kuo R.C."/>
            <person name="Labutti K."/>
            <person name="Haridas S."/>
            <person name="Kuo A."/>
            <person name="Salamov A."/>
            <person name="Ahrendt S.R."/>
            <person name="Lipzen A."/>
            <person name="Sullivan W."/>
            <person name="Andreopoulos W.B."/>
            <person name="Clum A."/>
            <person name="Lindquist E."/>
            <person name="Daum C."/>
            <person name="Ramamoorthy G.K."/>
            <person name="Gryganskyi A."/>
            <person name="Culley D."/>
            <person name="Magnuson J.K."/>
            <person name="James T.Y."/>
            <person name="O'Malley M.A."/>
            <person name="Stajich J.E."/>
            <person name="Spatafora J.W."/>
            <person name="Visel A."/>
            <person name="Grigoriev I.V."/>
        </authorList>
    </citation>
    <scope>NUCLEOTIDE SEQUENCE [LARGE SCALE GENOMIC DNA]</scope>
    <source>
        <strain evidence="2 3">JEL800</strain>
    </source>
</reference>
<evidence type="ECO:0000256" key="1">
    <source>
        <dbReference type="SAM" id="MobiDB-lite"/>
    </source>
</evidence>
<feature type="compositionally biased region" description="Low complexity" evidence="1">
    <location>
        <begin position="128"/>
        <end position="174"/>
    </location>
</feature>
<proteinExistence type="predicted"/>
<feature type="compositionally biased region" description="Low complexity" evidence="1">
    <location>
        <begin position="80"/>
        <end position="103"/>
    </location>
</feature>
<dbReference type="OrthoDB" id="626167at2759"/>
<sequence length="1223" mass="133911">MEQQRKGSVLNSFMGKFKRPTQTAIHQGIVLEPSASVSVSIAQTPIRTFSQQSQQSQPSLSTSTGPVIVVPPPRTSSMATTESSSVPITSPTTSTASTLTPSTFAFNQTQTPATEAPPMRIPLPPPLSAAAGPSSSTPPESAIPMSPSTPATPASAFPFPQTPTSPSASTPVSQTKTLFDAGLKCLTPGPTHNPRQAFAKFSQALNKADRSSSGYNWYAEATCLNNMSIAKRQSSEFEEAAKYNKDAWAVAIRALFDERELLLMQKKYFGDSWMDHVIGVLDLDQHEVWISHSRRAYSEDGEYSGINLYDGTTDEGKGKQPIYRTNESNEAPSSDESVRRMESFKSAKSAASSNIPGLLQGTNKTIHGPPVVVIFLDLLTNNGNILFETGDLEAAITCHANCLRLAESMLELFPLEVDFRMSFPLSLARRLSAAMTGVIPPDHDQLSSNTTSLNDRDFFFDPNYPTPTPTHRIRLSYLHRSLINAQARSLTHLGLCCQALGLDDAAIQCNSHAYEIIAFYKKYTVVGSIVPGMEVKPPEPPESVVVAAEAAAAASAAESKLERQEFVDELSSSSSIRDVETESVVAKTSSKKNKIVLPLVPWLEAQKEMMAKTNVYFKEVVDPTIGAILGNFAASFYAKGRIAAAFDYLVDSSSVFREIGFAEGVELTNASISALKVDFGRSLKNLHWAKQMELLTAGRIAQIEECALYWTKLGIETAAREHYGAAWTVPGWKGLKQSFLYFKEKDNLFSMLVTMLNMVSAQITNNQPYVALYILGNLMTESTRSGLSLSTTKEAQRTLRPELPETLKLHAHFLYCQTIYLLQRHIDPLDFPKLIINIRQDFYLDMSLDGLNILARALNPEITDPLNLETLVSTFSTQFQALDKMREEVVQSVPYSFLYFFIGASGFYTLASSMKQFVDLTLDNRANKNPHLYGIGVGIDMKMQQYNLVLAIPGKQKWVEVVNSDDYENMHRNYTAQKQKLYDGVYMSLDIAAKEALDKWRDNSEEGSGGRGMVGGSAGNNRGVGGSSSVVSGGFMSPSTRFIGFVPDLYKLGPILRDVAPIVGGVSGADGMGRGSNAPPVSRYVASIQASFFCATGLLSVSSDVLVNSAYLIQQGSRYKEDIVLALKIKEDGSVQPDVMMGQLLDACGSSYRGGLGMCDSCLRMLLEEVAVWSPEIAFVSTKGIVVRSEAQEENDRGLSQQFVREQTEQESKVFPCRHYYVG</sequence>
<dbReference type="InterPro" id="IPR019734">
    <property type="entry name" value="TPR_rpt"/>
</dbReference>
<dbReference type="EMBL" id="MCGO01000021">
    <property type="protein sequence ID" value="ORY44855.1"/>
    <property type="molecule type" value="Genomic_DNA"/>
</dbReference>
<gene>
    <name evidence="2" type="ORF">BCR33DRAFT_716794</name>
</gene>
<dbReference type="SMART" id="SM00028">
    <property type="entry name" value="TPR"/>
    <property type="match status" value="3"/>
</dbReference>
<feature type="compositionally biased region" description="Low complexity" evidence="1">
    <location>
        <begin position="50"/>
        <end position="63"/>
    </location>
</feature>
<feature type="compositionally biased region" description="Polar residues" evidence="1">
    <location>
        <begin position="323"/>
        <end position="335"/>
    </location>
</feature>
<dbReference type="InterPro" id="IPR011990">
    <property type="entry name" value="TPR-like_helical_dom_sf"/>
</dbReference>
<feature type="region of interest" description="Disordered" evidence="1">
    <location>
        <begin position="1002"/>
        <end position="1021"/>
    </location>
</feature>
<comment type="caution">
    <text evidence="2">The sequence shown here is derived from an EMBL/GenBank/DDBJ whole genome shotgun (WGS) entry which is preliminary data.</text>
</comment>
<feature type="compositionally biased region" description="Polar residues" evidence="1">
    <location>
        <begin position="104"/>
        <end position="113"/>
    </location>
</feature>
<name>A0A1Y2CEX7_9FUNG</name>
<protein>
    <submittedName>
        <fullName evidence="2">Uncharacterized protein</fullName>
    </submittedName>
</protein>
<accession>A0A1Y2CEX7</accession>
<evidence type="ECO:0000313" key="3">
    <source>
        <dbReference type="Proteomes" id="UP000193642"/>
    </source>
</evidence>
<keyword evidence="3" id="KW-1185">Reference proteome</keyword>
<feature type="region of interest" description="Disordered" evidence="1">
    <location>
        <begin position="48"/>
        <end position="174"/>
    </location>
</feature>
<evidence type="ECO:0000313" key="2">
    <source>
        <dbReference type="EMBL" id="ORY44855.1"/>
    </source>
</evidence>
<dbReference type="Proteomes" id="UP000193642">
    <property type="component" value="Unassembled WGS sequence"/>
</dbReference>
<dbReference type="Pfam" id="PF13374">
    <property type="entry name" value="TPR_10"/>
    <property type="match status" value="1"/>
</dbReference>
<feature type="region of interest" description="Disordered" evidence="1">
    <location>
        <begin position="309"/>
        <end position="338"/>
    </location>
</feature>